<feature type="transmembrane region" description="Helical" evidence="8">
    <location>
        <begin position="145"/>
        <end position="164"/>
    </location>
</feature>
<accession>A0A941GX60</accession>
<dbReference type="GO" id="GO:0005886">
    <property type="term" value="C:plasma membrane"/>
    <property type="evidence" value="ECO:0007669"/>
    <property type="project" value="UniProtKB-SubCell"/>
</dbReference>
<dbReference type="SUPFAM" id="SSF48452">
    <property type="entry name" value="TPR-like"/>
    <property type="match status" value="1"/>
</dbReference>
<dbReference type="Gene3D" id="1.25.40.10">
    <property type="entry name" value="Tetratricopeptide repeat domain"/>
    <property type="match status" value="1"/>
</dbReference>
<evidence type="ECO:0000256" key="3">
    <source>
        <dbReference type="ARBA" id="ARBA00022676"/>
    </source>
</evidence>
<dbReference type="AlphaFoldDB" id="A0A941GX60"/>
<evidence type="ECO:0000256" key="5">
    <source>
        <dbReference type="ARBA" id="ARBA00022692"/>
    </source>
</evidence>
<reference evidence="9" key="1">
    <citation type="submission" date="2021-02" db="EMBL/GenBank/DDBJ databases">
        <title>Metagenome analyses of Stigonema ocellatum DSM 106950, Chlorogloea purpurea SAG 13.99 and Gomphosphaeria aponina DSM 107014.</title>
        <authorList>
            <person name="Marter P."/>
            <person name="Huang S."/>
        </authorList>
    </citation>
    <scope>NUCLEOTIDE SEQUENCE</scope>
    <source>
        <strain evidence="9">JP213</strain>
    </source>
</reference>
<evidence type="ECO:0000256" key="7">
    <source>
        <dbReference type="ARBA" id="ARBA00023136"/>
    </source>
</evidence>
<protein>
    <submittedName>
        <fullName evidence="9">Phospholipid carrier-dependent glycosyltransferase</fullName>
    </submittedName>
</protein>
<feature type="transmembrane region" description="Helical" evidence="8">
    <location>
        <begin position="9"/>
        <end position="28"/>
    </location>
</feature>
<evidence type="ECO:0000256" key="2">
    <source>
        <dbReference type="ARBA" id="ARBA00022475"/>
    </source>
</evidence>
<gene>
    <name evidence="9" type="ORF">DSM107014_12185</name>
</gene>
<dbReference type="InterPro" id="IPR050297">
    <property type="entry name" value="LipidA_mod_glycosyltrf_83"/>
</dbReference>
<keyword evidence="2" id="KW-1003">Cell membrane</keyword>
<name>A0A941GX60_9CHRO</name>
<dbReference type="GO" id="GO:0009103">
    <property type="term" value="P:lipopolysaccharide biosynthetic process"/>
    <property type="evidence" value="ECO:0007669"/>
    <property type="project" value="UniProtKB-ARBA"/>
</dbReference>
<feature type="transmembrane region" description="Helical" evidence="8">
    <location>
        <begin position="285"/>
        <end position="304"/>
    </location>
</feature>
<feature type="transmembrane region" description="Helical" evidence="8">
    <location>
        <begin position="372"/>
        <end position="392"/>
    </location>
</feature>
<evidence type="ECO:0000313" key="10">
    <source>
        <dbReference type="Proteomes" id="UP000767446"/>
    </source>
</evidence>
<dbReference type="Proteomes" id="UP000767446">
    <property type="component" value="Unassembled WGS sequence"/>
</dbReference>
<keyword evidence="5 8" id="KW-0812">Transmembrane</keyword>
<keyword evidence="4" id="KW-0808">Transferase</keyword>
<comment type="subcellular location">
    <subcellularLocation>
        <location evidence="1">Cell membrane</location>
        <topology evidence="1">Multi-pass membrane protein</topology>
    </subcellularLocation>
</comment>
<dbReference type="EMBL" id="JADQBC010000079">
    <property type="protein sequence ID" value="MBR8828636.1"/>
    <property type="molecule type" value="Genomic_DNA"/>
</dbReference>
<feature type="transmembrane region" description="Helical" evidence="8">
    <location>
        <begin position="184"/>
        <end position="216"/>
    </location>
</feature>
<feature type="transmembrane region" description="Helical" evidence="8">
    <location>
        <begin position="324"/>
        <end position="340"/>
    </location>
</feature>
<comment type="caution">
    <text evidence="9">The sequence shown here is derived from an EMBL/GenBank/DDBJ whole genome shotgun (WGS) entry which is preliminary data.</text>
</comment>
<keyword evidence="3" id="KW-0328">Glycosyltransferase</keyword>
<keyword evidence="6 8" id="KW-1133">Transmembrane helix</keyword>
<keyword evidence="7 8" id="KW-0472">Membrane</keyword>
<proteinExistence type="predicted"/>
<feature type="transmembrane region" description="Helical" evidence="8">
    <location>
        <begin position="118"/>
        <end position="138"/>
    </location>
</feature>
<evidence type="ECO:0000256" key="6">
    <source>
        <dbReference type="ARBA" id="ARBA00022989"/>
    </source>
</evidence>
<sequence>MKKKEWIQGLWILGIIWLGGILSDRFWFLVDNTPPAWDQADYLNGAINYWHALQTPEWLNSDWWRSFWLISSKIPPFTYILTAGFINFFGTSPDAATLVMLPFSAMLLFSVYGLGVQLFNVSVGLWAAFICQLLPGLYRYRLEFLLDYPLTSIVTFSFFCLTFWKFNPLTQEGKNGNSSQLFPWLRAVIFGLSLGIALMVKQTALFFLILPIIWAFVGTIFRKKWDRLAQLFTGLCCSVLVFYPWYRTNWLLILTSGKRATLDSAIAEGDPPLNTLAAWTYYSEILPFLLSWPLLLVPIVGLLIYWGKQKKFTINFLLTPQNKWLAVFLLGGYFLSSLNINKDARYILPLLPVLSLILARGLLSWKGKWQHYLPYVTVGLALLLMLLNLFPLPGAGLTNILSPRVKHYPYLGEKWYHQEVVEEIIKTSPYLQSNLGVLPSTEEINQHNFSYYGKRANFQVSGRQVGVREEEVEKDGRSLDWFLTKTGDQGSVPEAQTKIVNLVETGGNFTLQKSWQIPDHSTLKLYHRIIPAVEVQPLNPPLGSESFEGEKIKLEQVTIPPTAPPGVPVPVTYEWSGSWAELESAIVLLTWESDNFSWLHDHGIGMGTLYSPKMEATNNFKVIERMAMLPPSEIKPGNYTLKATYLNRQTGETYPISVPDVTLNINNAAPPTVAPELDLVTQLRILAPNLRKGPAGLEPIFTETARINQYDPIQDYLVQGEIALSYRLETEKEQLDWVYTIALSRVLQQDVKGAIASIKQAISLDSQNPYNYAYLAFVYLYDWRGKEAEKVLQPALKLNPDIPELITLDGVAAFMQGNLIKAYHQLTKIVP</sequence>
<dbReference type="InterPro" id="IPR011990">
    <property type="entry name" value="TPR-like_helical_dom_sf"/>
</dbReference>
<feature type="transmembrane region" description="Helical" evidence="8">
    <location>
        <begin position="346"/>
        <end position="365"/>
    </location>
</feature>
<organism evidence="9 10">
    <name type="scientific">Gomphosphaeria aponina SAG 52.96 = DSM 107014</name>
    <dbReference type="NCBI Taxonomy" id="1521640"/>
    <lineage>
        <taxon>Bacteria</taxon>
        <taxon>Bacillati</taxon>
        <taxon>Cyanobacteriota</taxon>
        <taxon>Cyanophyceae</taxon>
        <taxon>Oscillatoriophycideae</taxon>
        <taxon>Chroococcales</taxon>
        <taxon>Gomphosphaeriaceae</taxon>
        <taxon>Gomphosphaeria</taxon>
    </lineage>
</organism>
<dbReference type="GO" id="GO:0016763">
    <property type="term" value="F:pentosyltransferase activity"/>
    <property type="evidence" value="ECO:0007669"/>
    <property type="project" value="TreeGrafter"/>
</dbReference>
<evidence type="ECO:0000256" key="4">
    <source>
        <dbReference type="ARBA" id="ARBA00022679"/>
    </source>
</evidence>
<feature type="transmembrane region" description="Helical" evidence="8">
    <location>
        <begin position="228"/>
        <end position="246"/>
    </location>
</feature>
<dbReference type="PANTHER" id="PTHR33908">
    <property type="entry name" value="MANNOSYLTRANSFERASE YKCB-RELATED"/>
    <property type="match status" value="1"/>
</dbReference>
<dbReference type="PANTHER" id="PTHR33908:SF11">
    <property type="entry name" value="MEMBRANE PROTEIN"/>
    <property type="match status" value="1"/>
</dbReference>
<evidence type="ECO:0000313" key="9">
    <source>
        <dbReference type="EMBL" id="MBR8828636.1"/>
    </source>
</evidence>
<evidence type="ECO:0000256" key="1">
    <source>
        <dbReference type="ARBA" id="ARBA00004651"/>
    </source>
</evidence>
<evidence type="ECO:0000256" key="8">
    <source>
        <dbReference type="SAM" id="Phobius"/>
    </source>
</evidence>